<dbReference type="InterPro" id="IPR048732">
    <property type="entry name" value="CFA69"/>
</dbReference>
<evidence type="ECO:0000259" key="1">
    <source>
        <dbReference type="Pfam" id="PF21049"/>
    </source>
</evidence>
<gene>
    <name evidence="2" type="ORF">TRFO_40226</name>
</gene>
<evidence type="ECO:0000313" key="3">
    <source>
        <dbReference type="Proteomes" id="UP000179807"/>
    </source>
</evidence>
<dbReference type="InterPro" id="IPR048733">
    <property type="entry name" value="CFA69_ARM_dom"/>
</dbReference>
<sequence>MRKKSNQPIPGFAFCNPAQCNEKTTYMREHGSKIQELFSRDETEDCDAWQTEVLEELISENRDGFFVTDLDQLQKLVVNLYHQLQAGKKDFIPHLQQIITLSIVPFRKISNGDDRRCFHHIGGFFESLCPIIKLPYPELQLEASKGILWFAQNCGPLMTNSDSTFYSFYPATDQIALYSFIPTQLHVDSVIITFIQTLMELIDGISTENCSSDLLAYCFRALFEFVKRGQSKSIKPEFVNYVLNLIVNYSEVKISSSLPNKDPKSILCTTRVFAHSLLFLNSFTQESPEAMKICGTQTFLQTMWSLFVELLFSSFKNVQKQLRNEILSIIILILKNSEIINLEKNLINKMFDLVQSVSLLQPDVACTIGYSTKTRNLRLTHEPVDIEIIFLAQDLALILHMKTSLNSAKQDFILHQVNVLNGPLGKYLEEHKHQLIIHSLQLLKSFVIDEEMIKYFQEINGCDTIMQLIANPVEDDVLFYILLLILHLTPIFRTPSVINALLDLPRSNEQILSLILSVLASLMQDCEETTSSFMDRKGLEILKRCFTCNSAEVVLAAIDCTRSIAPFQLTETDQRLVFMLLDCADSAPTLLRYAYVGLFLDLLQYQPFIDAALLWKSLKTNSNIQRTIVRWWRDEEERLDIRYDKCIIIDIDHPLDGHPLASHSLKKVVVDKEWLLDKNSLDPPKNAYKLDFRARLFLLLSEFPELAEGDCKPTDRIKELMIRSYKELKKGAVWSELREQLSKEEVKPLHDDKIRISNKLEKMRERSLSIQEQQCDIWQKCENDRIALEQRTYNQLSDGLKTAQFVAENYKQIVNSQPIQVARPYQGRTVKGEDVLVRSGNLRNQPKQDIARSIDDENTEDTLEKEKEMEESYINDCLQDESISYLVQLMKKTQNV</sequence>
<dbReference type="OrthoDB" id="10420067at2759"/>
<organism evidence="2 3">
    <name type="scientific">Tritrichomonas foetus</name>
    <dbReference type="NCBI Taxonomy" id="1144522"/>
    <lineage>
        <taxon>Eukaryota</taxon>
        <taxon>Metamonada</taxon>
        <taxon>Parabasalia</taxon>
        <taxon>Tritrichomonadida</taxon>
        <taxon>Tritrichomonadidae</taxon>
        <taxon>Tritrichomonas</taxon>
    </lineage>
</organism>
<comment type="caution">
    <text evidence="2">The sequence shown here is derived from an EMBL/GenBank/DDBJ whole genome shotgun (WGS) entry which is preliminary data.</text>
</comment>
<protein>
    <recommendedName>
        <fullName evidence="1">Cilia- and flagella-associated protein 69 ARM repeats domain-containing protein</fullName>
    </recommendedName>
</protein>
<feature type="domain" description="Cilia- and flagella-associated protein 69 ARM repeats" evidence="1">
    <location>
        <begin position="553"/>
        <end position="736"/>
    </location>
</feature>
<dbReference type="RefSeq" id="XP_068346631.1">
    <property type="nucleotide sequence ID" value="XM_068513075.1"/>
</dbReference>
<dbReference type="SUPFAM" id="SSF48371">
    <property type="entry name" value="ARM repeat"/>
    <property type="match status" value="2"/>
</dbReference>
<accession>A0A1J4J1W7</accession>
<dbReference type="PANTHER" id="PTHR14716:SF0">
    <property type="entry name" value="CILIA- AND FLAGELLA-ASSOCIATED PROTEIN 69"/>
    <property type="match status" value="1"/>
</dbReference>
<dbReference type="PANTHER" id="PTHR14716">
    <property type="entry name" value="CILIA- AND FLAGELLA-ASSOCIATED PROTEIN 69"/>
    <property type="match status" value="1"/>
</dbReference>
<dbReference type="InterPro" id="IPR011989">
    <property type="entry name" value="ARM-like"/>
</dbReference>
<dbReference type="InterPro" id="IPR016024">
    <property type="entry name" value="ARM-type_fold"/>
</dbReference>
<reference evidence="2" key="1">
    <citation type="submission" date="2016-10" db="EMBL/GenBank/DDBJ databases">
        <authorList>
            <person name="Benchimol M."/>
            <person name="Almeida L.G."/>
            <person name="Vasconcelos A.T."/>
            <person name="Perreira-Neves A."/>
            <person name="Rosa I.A."/>
            <person name="Tasca T."/>
            <person name="Bogo M.R."/>
            <person name="de Souza W."/>
        </authorList>
    </citation>
    <scope>NUCLEOTIDE SEQUENCE [LARGE SCALE GENOMIC DNA]</scope>
    <source>
        <strain evidence="2">K</strain>
    </source>
</reference>
<keyword evidence="3" id="KW-1185">Reference proteome</keyword>
<name>A0A1J4J1W7_9EUKA</name>
<dbReference type="VEuPathDB" id="TrichDB:TRFO_40226"/>
<dbReference type="Pfam" id="PF21049">
    <property type="entry name" value="CFA69_ARM_rpt"/>
    <property type="match status" value="1"/>
</dbReference>
<evidence type="ECO:0000313" key="2">
    <source>
        <dbReference type="EMBL" id="OHS93494.1"/>
    </source>
</evidence>
<dbReference type="AlphaFoldDB" id="A0A1J4J1W7"/>
<dbReference type="Proteomes" id="UP000179807">
    <property type="component" value="Unassembled WGS sequence"/>
</dbReference>
<proteinExistence type="predicted"/>
<dbReference type="Gene3D" id="1.25.10.10">
    <property type="entry name" value="Leucine-rich Repeat Variant"/>
    <property type="match status" value="1"/>
</dbReference>
<dbReference type="EMBL" id="MLAK01001396">
    <property type="protein sequence ID" value="OHS93494.1"/>
    <property type="molecule type" value="Genomic_DNA"/>
</dbReference>
<dbReference type="GeneID" id="94847779"/>